<reference evidence="1 2" key="2">
    <citation type="submission" date="2010-03" db="EMBL/GenBank/DDBJ databases">
        <authorList>
            <person name="Pajon A."/>
        </authorList>
    </citation>
    <scope>NUCLEOTIDE SEQUENCE [LARGE SCALE GENOMIC DNA]</scope>
    <source>
        <strain evidence="1 2">V10Sc8a</strain>
    </source>
</reference>
<sequence>MLGWLCIVQSLWAYTPGIRAGAECGAAALTPLGAAPKARTLWLLAKSFARCKTNIASNAKHPFLKII</sequence>
<evidence type="ECO:0000313" key="2">
    <source>
        <dbReference type="Proteomes" id="UP000007050"/>
    </source>
</evidence>
<name>D4MJK0_9FIRM</name>
<dbReference type="AlphaFoldDB" id="D4MJK0"/>
<reference evidence="1 2" key="1">
    <citation type="submission" date="2010-03" db="EMBL/GenBank/DDBJ databases">
        <title>The genome sequence of Eubacterium siraeum V10Sc8a.</title>
        <authorList>
            <consortium name="metaHIT consortium -- http://www.metahit.eu/"/>
            <person name="Pajon A."/>
            <person name="Turner K."/>
            <person name="Parkhill J."/>
            <person name="Duncan S."/>
            <person name="Flint H."/>
        </authorList>
    </citation>
    <scope>NUCLEOTIDE SEQUENCE [LARGE SCALE GENOMIC DNA]</scope>
    <source>
        <strain evidence="1 2">V10Sc8a</strain>
    </source>
</reference>
<dbReference type="EMBL" id="FP929059">
    <property type="protein sequence ID" value="CBL33933.1"/>
    <property type="molecule type" value="Genomic_DNA"/>
</dbReference>
<dbReference type="KEGG" id="esr:ES1_08570"/>
<organism evidence="1 2">
    <name type="scientific">[Eubacterium] siraeum V10Sc8a</name>
    <dbReference type="NCBI Taxonomy" id="717961"/>
    <lineage>
        <taxon>Bacteria</taxon>
        <taxon>Bacillati</taxon>
        <taxon>Bacillota</taxon>
        <taxon>Clostridia</taxon>
        <taxon>Eubacteriales</taxon>
        <taxon>Oscillospiraceae</taxon>
        <taxon>Oscillospiraceae incertae sedis</taxon>
    </lineage>
</organism>
<accession>D4MJK0</accession>
<gene>
    <name evidence="1" type="ORF">ES1_08570</name>
</gene>
<dbReference type="BioCyc" id="ESIR717961:G136L-699-MONOMER"/>
<dbReference type="Proteomes" id="UP000007050">
    <property type="component" value="Chromosome"/>
</dbReference>
<protein>
    <submittedName>
        <fullName evidence="1">Uncharacterized protein</fullName>
    </submittedName>
</protein>
<evidence type="ECO:0000313" key="1">
    <source>
        <dbReference type="EMBL" id="CBL33933.1"/>
    </source>
</evidence>
<dbReference type="HOGENOM" id="CLU_2806083_0_0_9"/>
<proteinExistence type="predicted"/>